<name>A0A0S2SEP3_9GAMM</name>
<evidence type="ECO:0000256" key="2">
    <source>
        <dbReference type="ARBA" id="ARBA00004953"/>
    </source>
</evidence>
<keyword evidence="4" id="KW-1003">Cell membrane</keyword>
<evidence type="ECO:0000256" key="8">
    <source>
        <dbReference type="ARBA" id="ARBA00023136"/>
    </source>
</evidence>
<evidence type="ECO:0000256" key="6">
    <source>
        <dbReference type="ARBA" id="ARBA00022692"/>
    </source>
</evidence>
<organism evidence="10 11">
    <name type="scientific">Aeromonas schubertii</name>
    <dbReference type="NCBI Taxonomy" id="652"/>
    <lineage>
        <taxon>Bacteria</taxon>
        <taxon>Pseudomonadati</taxon>
        <taxon>Pseudomonadota</taxon>
        <taxon>Gammaproteobacteria</taxon>
        <taxon>Aeromonadales</taxon>
        <taxon>Aeromonadaceae</taxon>
        <taxon>Aeromonas</taxon>
    </lineage>
</organism>
<keyword evidence="8 9" id="KW-0472">Membrane</keyword>
<dbReference type="GO" id="GO:0009236">
    <property type="term" value="P:cobalamin biosynthetic process"/>
    <property type="evidence" value="ECO:0007669"/>
    <property type="project" value="UniProtKB-UniPathway"/>
</dbReference>
<comment type="subcellular location">
    <subcellularLocation>
        <location evidence="1">Cell membrane</location>
        <topology evidence="1">Multi-pass membrane protein</topology>
    </subcellularLocation>
</comment>
<proteinExistence type="inferred from homology"/>
<dbReference type="PANTHER" id="PTHR34308:SF1">
    <property type="entry name" value="COBALAMIN BIOSYNTHESIS PROTEIN CBIB"/>
    <property type="match status" value="1"/>
</dbReference>
<dbReference type="Pfam" id="PF03186">
    <property type="entry name" value="CobD_Cbib"/>
    <property type="match status" value="1"/>
</dbReference>
<reference evidence="10 11" key="2">
    <citation type="journal article" date="2016" name="Genome Announc.">
        <title>Complete Genome Sequence of the Highly Virulent Aeromonas schubertii Strain WL1483, Isolated from Diseased Snakehead Fish (Channa argus) in China.</title>
        <authorList>
            <person name="Liu L."/>
            <person name="Li N."/>
            <person name="Zhang D."/>
            <person name="Fu X."/>
            <person name="Shi C."/>
            <person name="Lin Q."/>
            <person name="Hao G."/>
        </authorList>
    </citation>
    <scope>NUCLEOTIDE SEQUENCE [LARGE SCALE GENOMIC DNA]</scope>
    <source>
        <strain evidence="10 11">WL1483</strain>
    </source>
</reference>
<comment type="similarity">
    <text evidence="3">Belongs to the CobD/CbiB family.</text>
</comment>
<dbReference type="KEGG" id="asr:WL1483_755"/>
<keyword evidence="7 9" id="KW-1133">Transmembrane helix</keyword>
<dbReference type="PANTHER" id="PTHR34308">
    <property type="entry name" value="COBALAMIN BIOSYNTHESIS PROTEIN CBIB"/>
    <property type="match status" value="1"/>
</dbReference>
<dbReference type="Proteomes" id="UP000058114">
    <property type="component" value="Chromosome"/>
</dbReference>
<feature type="transmembrane region" description="Helical" evidence="9">
    <location>
        <begin position="12"/>
        <end position="40"/>
    </location>
</feature>
<dbReference type="EMBL" id="CP013067">
    <property type="protein sequence ID" value="ALP40174.1"/>
    <property type="molecule type" value="Genomic_DNA"/>
</dbReference>
<reference evidence="11" key="1">
    <citation type="submission" date="2015-10" db="EMBL/GenBank/DDBJ databases">
        <title>Complete Genome Sequence of Aeromonas schubertii strain WL1483.</title>
        <authorList>
            <person name="Liu L."/>
        </authorList>
    </citation>
    <scope>NUCLEOTIDE SEQUENCE [LARGE SCALE GENOMIC DNA]</scope>
    <source>
        <strain evidence="11">WL1483</strain>
    </source>
</reference>
<dbReference type="UniPathway" id="UPA00148"/>
<evidence type="ECO:0000256" key="3">
    <source>
        <dbReference type="ARBA" id="ARBA00006263"/>
    </source>
</evidence>
<keyword evidence="5" id="KW-0169">Cobalamin biosynthesis</keyword>
<evidence type="ECO:0000256" key="1">
    <source>
        <dbReference type="ARBA" id="ARBA00004651"/>
    </source>
</evidence>
<evidence type="ECO:0000256" key="4">
    <source>
        <dbReference type="ARBA" id="ARBA00022475"/>
    </source>
</evidence>
<dbReference type="AlphaFoldDB" id="A0A0S2SEP3"/>
<accession>A0A0S2SEP3</accession>
<dbReference type="PATRIC" id="fig|652.5.peg.1507"/>
<dbReference type="GO" id="GO:0005886">
    <property type="term" value="C:plasma membrane"/>
    <property type="evidence" value="ECO:0007669"/>
    <property type="project" value="UniProtKB-SubCell"/>
</dbReference>
<evidence type="ECO:0000256" key="9">
    <source>
        <dbReference type="SAM" id="Phobius"/>
    </source>
</evidence>
<gene>
    <name evidence="10" type="ORF">WL1483_755</name>
</gene>
<evidence type="ECO:0000256" key="5">
    <source>
        <dbReference type="ARBA" id="ARBA00022573"/>
    </source>
</evidence>
<evidence type="ECO:0000313" key="10">
    <source>
        <dbReference type="EMBL" id="ALP40174.1"/>
    </source>
</evidence>
<dbReference type="GO" id="GO:0048472">
    <property type="term" value="F:threonine-phosphate decarboxylase activity"/>
    <property type="evidence" value="ECO:0007669"/>
    <property type="project" value="InterPro"/>
</dbReference>
<evidence type="ECO:0000256" key="7">
    <source>
        <dbReference type="ARBA" id="ARBA00022989"/>
    </source>
</evidence>
<evidence type="ECO:0000313" key="11">
    <source>
        <dbReference type="Proteomes" id="UP000058114"/>
    </source>
</evidence>
<sequence length="309" mass="33007">MITLETLAATPAAIMVGAALLEALLPWPGHLRLSALVPLLSRLGRKVCRPDGGIREQVRSGLLAMIIVWLPCAALLWSVRNLSLSEPLFDLLLLLLLIESRPLRELASATRQLAATPDTLPMARLQASPWLKRATARLSSLGVSKAVTETLILRLLAQWAGPLFGYAIGGVQGALLWRLTALLAQGFSPKEPAFLHFGQPAGRLAQALATLPALLLALPLLPGRLASARSGLAWPFPAGGMLLALVATRLKVRLGGPRFYGAEKVRFPTLGCGEEHGADTPARALARVQLIGWCWLALALALTLGERLV</sequence>
<protein>
    <submittedName>
        <fullName evidence="10">Cobalamin biosynthesis protein CbiB</fullName>
    </submittedName>
</protein>
<dbReference type="InterPro" id="IPR004485">
    <property type="entry name" value="Cobalamin_biosynth_CobD/CbiB"/>
</dbReference>
<keyword evidence="6 9" id="KW-0812">Transmembrane</keyword>
<comment type="pathway">
    <text evidence="2">Cofactor biosynthesis; adenosylcobalamin biosynthesis.</text>
</comment>